<protein>
    <recommendedName>
        <fullName evidence="1">Tetrapyrrole biosynthesis uroporphyrinogen III synthase domain-containing protein</fullName>
    </recommendedName>
</protein>
<organism evidence="2">
    <name type="scientific">Gamma-proteobacterium EBAC31A08</name>
    <dbReference type="NCBI Taxonomy" id="133804"/>
    <lineage>
        <taxon>Bacteria</taxon>
        <taxon>Pseudomonadati</taxon>
        <taxon>Pseudomonadota</taxon>
        <taxon>Gammaproteobacteria</taxon>
        <taxon>environmental samples</taxon>
    </lineage>
</organism>
<accession>Q7BKF6</accession>
<dbReference type="EMBL" id="AF279106">
    <property type="protein sequence ID" value="AAQ62380.1"/>
    <property type="molecule type" value="Genomic_DNA"/>
</dbReference>
<name>Q7BKF6_PRB01</name>
<evidence type="ECO:0000313" key="2">
    <source>
        <dbReference type="EMBL" id="AAQ62380.1"/>
    </source>
</evidence>
<evidence type="ECO:0000259" key="1">
    <source>
        <dbReference type="Pfam" id="PF02602"/>
    </source>
</evidence>
<dbReference type="InterPro" id="IPR036108">
    <property type="entry name" value="4pyrrol_syn_uPrphyn_synt_sf"/>
</dbReference>
<proteinExistence type="predicted"/>
<dbReference type="Gene3D" id="3.40.50.10090">
    <property type="match status" value="2"/>
</dbReference>
<dbReference type="AlphaFoldDB" id="Q7BKF6"/>
<feature type="domain" description="Tetrapyrrole biosynthesis uroporphyrinogen III synthase" evidence="1">
    <location>
        <begin position="33"/>
        <end position="226"/>
    </location>
</feature>
<dbReference type="GO" id="GO:0004852">
    <property type="term" value="F:uroporphyrinogen-III synthase activity"/>
    <property type="evidence" value="ECO:0007669"/>
    <property type="project" value="InterPro"/>
</dbReference>
<dbReference type="GO" id="GO:0033014">
    <property type="term" value="P:tetrapyrrole biosynthetic process"/>
    <property type="evidence" value="ECO:0007669"/>
    <property type="project" value="InterPro"/>
</dbReference>
<dbReference type="Pfam" id="PF02602">
    <property type="entry name" value="HEM4"/>
    <property type="match status" value="1"/>
</dbReference>
<dbReference type="CDD" id="cd06578">
    <property type="entry name" value="HemD"/>
    <property type="match status" value="1"/>
</dbReference>
<dbReference type="SUPFAM" id="SSF69618">
    <property type="entry name" value="HemD-like"/>
    <property type="match status" value="1"/>
</dbReference>
<dbReference type="InterPro" id="IPR003754">
    <property type="entry name" value="4pyrrol_synth_uPrphyn_synth"/>
</dbReference>
<sequence length="233" mass="26325">MIINTRPKNLSGNLISLCEAQEIALKNIYLSKINSIDPSKIAIDKIKNIHSYSNLIFTSQAAASYGLDILKSFFDLDDLPHNFLSVGPATSNKLLESGIKSHFPQSHSSEGILKLIEKNFLGKSLLFCGENSNGFLQQKLKASLDEIVCYEVIYLLEQIPKVTDNNEIFLIYNFSTLKFLITNLDDAVLRKKIFIVASENIKDRCQNEFKELEIHVSQSPTDKMMIDMAKNFI</sequence>
<reference evidence="2" key="2">
    <citation type="submission" date="2003-08" db="EMBL/GenBank/DDBJ databases">
        <authorList>
            <person name="Beja O."/>
            <person name="Aravind L."/>
            <person name="Koonin E.V."/>
            <person name="Suzuki M.T."/>
            <person name="Hadd A."/>
            <person name="Nguyen L.P."/>
            <person name="Jovanovich S.B."/>
            <person name="Gates C.M."/>
            <person name="Feldman R.A."/>
            <person name="DeLong E.F."/>
        </authorList>
    </citation>
    <scope>NUCLEOTIDE SEQUENCE</scope>
</reference>
<reference evidence="2" key="1">
    <citation type="journal article" date="2000" name="Science">
        <title>Bacterial rhodopsin: evidence for a new type of phototrophy in the sea.</title>
        <authorList>
            <person name="Beja O."/>
            <person name="Aravind L."/>
            <person name="Koonin E.V."/>
            <person name="Suzuki M.T."/>
            <person name="Hadd A."/>
            <person name="Nguyen L.P."/>
            <person name="Jovanovich S.B."/>
            <person name="Gates C.M."/>
            <person name="Feldman R.A."/>
            <person name="Spudich J.L."/>
            <person name="Spudich E.N."/>
            <person name="DeLong E.F."/>
        </authorList>
    </citation>
    <scope>NUCLEOTIDE SEQUENCE</scope>
</reference>